<feature type="compositionally biased region" description="Polar residues" evidence="1">
    <location>
        <begin position="1798"/>
        <end position="1815"/>
    </location>
</feature>
<evidence type="ECO:0000256" key="1">
    <source>
        <dbReference type="SAM" id="MobiDB-lite"/>
    </source>
</evidence>
<feature type="region of interest" description="Disordered" evidence="1">
    <location>
        <begin position="1826"/>
        <end position="1880"/>
    </location>
</feature>
<sequence>MKIELEVIASTSIKRRKPWPRIVWVGTKQQSLLMLDKQRVSVLYIPSGKTKRKISHISNVVTSAISMTTTTSGGDLVGLLDNGDIFVWNKDGDKLHTVCGLAPLLEGVPIAQGSGQVFASDDCSKVLVVVHRTKLFLWQRDTNHTYLEGQDHTLVGRWSRVAVPEGMVMPAYDCPEACLHAMFASSSLLGDCCDVSMVFNSGSNMTICSVLIRFQPADPMADTDYPSVHSQWKCVQYPLRNISSGCEAINIQGAYVPRYSTDASILAVAVNQKSPADTSMLFVSPVTDMLLLSAMRGCGVRDPETKRGKSYWVNDLAWVCDNLFVACILGNGSAALLSRLGEPMAVATHGCSVEMGPAYFLPLHPLITVQGEEGRHRLEEREFEPSSAEDNEPLQQVFSVSSHPSLPILVFSDGYMVTFTQLPGDLSAFVFMRNLVLESSKHLKEIGNSQNVELTVANAYNLPVGDERVKASPRRPKTQAQENKHFSFEELNGSLNETIDSEVSTLLHPDAKDAGKFGAVQNANAGKIVFGEPDLLQSVLDTSDLRDGENSLMKSVVSAKHDMLLMWKVAASSTEPWTANVDGVVKKLVDNLVKLFSVILDCPPVSQALERQQQSQPASAVQTASLYQVISLYRHLLEVAQFDALQQHLAPSILQLAHLTMATVLESRTLQASDPRLKTLSGCFTLLKFTEKTLNNLYVWLPKSLHKGNEGGHRALGDMFEPLPSAIGGGKEQKQQTSSDNKQDEKLAFDTAQLVAKRLAGSWKALYKAVLSFEQGSLSELNHQQARQLLFAIQQSLQAINATVPHNASVAISRGDKLSLDGKHTLAMNAWKEQLRRFQETGNDAHAAKLLHSLLYTHLLKVDLLSAVELIDSLVVEANVQSAIQTRPLTQTPPIQPSFMTFVTNTLKSQAFHEPDMVPCIRDKAIRQVVQTLARFMAAYFSNQTVYIFPPHNPQPLPAIHFQASILNNRILPKYHEEISAMVRQQKLSSIWTVERALEYLLLSGLVCEAAWFADQMGNWKTAFQLATACSLHRVLAPRLYHKQKRPLMLPEELQPDEILYRKLECLAGQSPSGPQAAVLIDDRTDMTQLSATLEDIMMAGVMGRVEVAPRILSLLVSRLKAVVKQFHPLVPTDFYLPAPPLYCPQPAHSAKVGMTPEVQSETSVRRQASSLIQLTLAVMNAAHVSIPAVRWYLNQLADAQPKATQFKTNTEGPCQNFPGVLLDHLSGRSEFKRVKGDLSIHSVLVSFRDLCSLLWMLHTRDSLSQSLRKREQFLGRVEYDNSEKSQWEDGRQSEWLSLCWASLRWAAHLLPYTRFLADEASVHKVLVSMLLELAPSTQVADLMAEFFHDTENFHPELQERLDKVLAQWQTVIVKPEEDNRSVRTSQDSFDGRKSVTFRGASPRGESLSVYFLKQQQVAKKVLKKKQRCYGYYEEYVFARGVEPPKKLFVGARPFETKISYFDFLDMFCSVSFSKVLDKLQTKDKASSLPLLTSMCGELINQEMNFFVKNIAAQAHKRHDLLILAGSVAGSEHYASQDDLASESRRQSRPGAEPAGLFRGKSILDHSLERYHASVVRENGEPHSNMSSPRQPRLTEAAANQNWKLTVNFGKRYTRLQQLLEWLELWSNKHHKFGLGRQESLLELKPSMKLQIPAQLIVLSLWLLENKYSSKSTQSPRLADMERGRQRGGRGNTLRMSASLSPSDVRRGGNKRVSPARGRGRSRSGSGSPMRRGLVEEAMMQARNDGMEASLPQSTLRDAQEVRTAYEQVLDGPDDSSSLVVSSLASDELPDELQRTSNALRSNTGSPSRGENSALNHVVYMDRVESPFERPRNPSPAPRSSTPPSHRSAGTSPVRSPPVPSPRSHVRHRRSLDDSDVQLAGGEGGLAQMLQVVIRKEMRRIVQIQQHSLNAMMGAIDNDDLSDPHSAASQRDRSQQPVHHALSELQNLQQQHVSPTHGSRFSGRHTTTQEEVVVRQSAGPLHMSHLSAGSSRSQDQENRPPTAPPGIPGFLRIAAEREEDGFRLPIIPPPPHQAWSQEGGGEGGRMHFPLLRLSEGPPQPGVYAPPPPPRLPGASFMPPPPPSFFPTQPQPLSFQHVPPQVSRPQEESLESSGGLIGIPLLRMPPAGFSQTSQEPLFGRLVPPEYLTAQMKEKEQEDAAKQRHLQGFHEQMAEKQWEAERAMREKAAKNSMEKRAAVRRVRAKPKPPKPKTPSPPQSTETEEGQGESEQAKAEATEEEEQEQSVDEELDDSTIHDGYAIPPGVFEGYQHLEQDLGVEVDQNTRFQYKMAQAMRRQLEKEKERWIQQRKVDFATNTRNVPDAAVDTQLSFESVRTAEAATAITRDAGVDPVHDAIAEYNRSRQGIAVPPDVYLGLRFADGQEETSSAQAGKAGGRAFLNVVDVQASAILRDIPEHDRARDEAEVKPAAHLARDTSPHRMGELEESLRAQLEPTQRRHHDAVTVSLFQRRLPGDDRMSVALLPRDSTRDSKTALVQRLRTMNDQMTAMDEMSRNMENDFHNSKMLLETLQTMNDTYQPAPGQYMDQQHSDPTRLSAERLAPKTSHGSPSTSARVSARSARDGRTPSPAVDSRRSDGSPRHDASRASHLSGMSDISDIIGEVLAEGGVDLTAAGLTPEEAEMYAARARQKHKPRSPMTSYDELKIRVKDGDQDQTVSAPSDRREIHRWMTEKYAERQTEYNQRRLELAEREAKPYKPSAQMMHMGTRDLRHMEENREQRKHDRERQDMRQRIMEAEYLIGSALTEVVETKRDLSRSRSPSPRSRSISSSPVRSPRSKSKSSASRSVLSTSPQRRDVRGPVQRMAREPYRPRTTPASAMDQTFNVAAPPRGILKASQSGSDVRPRVPSGQPIMVQPAGVSSDFDMTGGSSADLRDYMSAIQDLDSSEEVSPPPRRQLQPRTRPEPIPEKPQKVYKPKPFTEMVRMQRPHVTRQQSSQEAPDEKYVKQVLEEKAAQKAADTARSRTSAAEKTQIQRSKGADSARKAYAPIPKPTTPRRVKTYTERLQEMKPSHKYASPIIPRQHVLDSVRSASTAQVSQRKPTGPPHKPMTYVQQLKKINREATITKQTGRRGRTAAAKTRMPTRAAPHRPKTYTEQLKELNAPFKKTYRSTARAPSSLGSSRPRPYGDPYSEEAASVLSDWSMDDDVRKLLYDDADAFTVDGTEASASVDHLMFAPSEAGASDYYEAIMGGSDPDNLGFDYRESVDVSELERIAEVASVGSGSVLSVIDWDAVDKLIEDV</sequence>
<feature type="compositionally biased region" description="Low complexity" evidence="1">
    <location>
        <begin position="1838"/>
        <end position="1854"/>
    </location>
</feature>
<feature type="region of interest" description="Disordered" evidence="1">
    <location>
        <begin position="3083"/>
        <end position="3107"/>
    </location>
</feature>
<feature type="region of interest" description="Disordered" evidence="1">
    <location>
        <begin position="3123"/>
        <end position="3147"/>
    </location>
</feature>
<feature type="compositionally biased region" description="Polar residues" evidence="1">
    <location>
        <begin position="1944"/>
        <end position="1969"/>
    </location>
</feature>
<organism evidence="2 3">
    <name type="scientific">Littorina saxatilis</name>
    <dbReference type="NCBI Taxonomy" id="31220"/>
    <lineage>
        <taxon>Eukaryota</taxon>
        <taxon>Metazoa</taxon>
        <taxon>Spiralia</taxon>
        <taxon>Lophotrochozoa</taxon>
        <taxon>Mollusca</taxon>
        <taxon>Gastropoda</taxon>
        <taxon>Caenogastropoda</taxon>
        <taxon>Littorinimorpha</taxon>
        <taxon>Littorinoidea</taxon>
        <taxon>Littorinidae</taxon>
        <taxon>Littorina</taxon>
    </lineage>
</organism>
<reference evidence="2 3" key="1">
    <citation type="submission" date="2024-02" db="EMBL/GenBank/DDBJ databases">
        <title>Chromosome-scale genome assembly of the rough periwinkle Littorina saxatilis.</title>
        <authorList>
            <person name="De Jode A."/>
            <person name="Faria R."/>
            <person name="Formenti G."/>
            <person name="Sims Y."/>
            <person name="Smith T.P."/>
            <person name="Tracey A."/>
            <person name="Wood J.M.D."/>
            <person name="Zagrodzka Z.B."/>
            <person name="Johannesson K."/>
            <person name="Butlin R.K."/>
            <person name="Leder E.H."/>
        </authorList>
    </citation>
    <scope>NUCLEOTIDE SEQUENCE [LARGE SCALE GENOMIC DNA]</scope>
    <source>
        <strain evidence="2">Snail1</strain>
        <tissue evidence="2">Muscle</tissue>
    </source>
</reference>
<dbReference type="Pfam" id="PF15392">
    <property type="entry name" value="Joubert"/>
    <property type="match status" value="1"/>
</dbReference>
<feature type="region of interest" description="Disordered" evidence="1">
    <location>
        <begin position="2765"/>
        <end position="2838"/>
    </location>
</feature>
<name>A0AAN9BA41_9CAEN</name>
<feature type="compositionally biased region" description="Basic and acidic residues" evidence="1">
    <location>
        <begin position="2956"/>
        <end position="2978"/>
    </location>
</feature>
<feature type="compositionally biased region" description="Basic residues" evidence="1">
    <location>
        <begin position="2196"/>
        <end position="2208"/>
    </location>
</feature>
<feature type="region of interest" description="Disordered" evidence="1">
    <location>
        <begin position="2850"/>
        <end position="3012"/>
    </location>
</feature>
<feature type="compositionally biased region" description="Low complexity" evidence="1">
    <location>
        <begin position="1712"/>
        <end position="1732"/>
    </location>
</feature>
<evidence type="ECO:0000313" key="3">
    <source>
        <dbReference type="Proteomes" id="UP001374579"/>
    </source>
</evidence>
<dbReference type="PANTHER" id="PTHR14492:SF4">
    <property type="entry name" value="CILIOGENESIS AND PLANAR POLARITY EFFECTOR 1"/>
    <property type="match status" value="1"/>
</dbReference>
<feature type="compositionally biased region" description="Basic and acidic residues" evidence="1">
    <location>
        <begin position="2588"/>
        <end position="2602"/>
    </location>
</feature>
<feature type="compositionally biased region" description="Polar residues" evidence="1">
    <location>
        <begin position="3125"/>
        <end position="3136"/>
    </location>
</feature>
<feature type="compositionally biased region" description="Low complexity" evidence="1">
    <location>
        <begin position="2565"/>
        <end position="2575"/>
    </location>
</feature>
<protein>
    <submittedName>
        <fullName evidence="2">Uncharacterized protein</fullName>
    </submittedName>
</protein>
<feature type="compositionally biased region" description="Low complexity" evidence="1">
    <location>
        <begin position="2773"/>
        <end position="2808"/>
    </location>
</feature>
<dbReference type="InterPro" id="IPR028236">
    <property type="entry name" value="CPLANE1"/>
</dbReference>
<accession>A0AAN9BA41</accession>
<feature type="compositionally biased region" description="Basic and acidic residues" evidence="1">
    <location>
        <begin position="2917"/>
        <end position="2927"/>
    </location>
</feature>
<gene>
    <name evidence="2" type="ORF">V1264_022844</name>
</gene>
<proteinExistence type="predicted"/>
<dbReference type="EMBL" id="JBAMIC010000011">
    <property type="protein sequence ID" value="KAK7099790.1"/>
    <property type="molecule type" value="Genomic_DNA"/>
</dbReference>
<feature type="compositionally biased region" description="Acidic residues" evidence="1">
    <location>
        <begin position="2235"/>
        <end position="2250"/>
    </location>
</feature>
<feature type="region of interest" description="Disordered" evidence="1">
    <location>
        <begin position="1536"/>
        <end position="1557"/>
    </location>
</feature>
<feature type="region of interest" description="Disordered" evidence="1">
    <location>
        <begin position="1798"/>
        <end position="1817"/>
    </location>
</feature>
<feature type="compositionally biased region" description="Basic and acidic residues" evidence="1">
    <location>
        <begin position="2809"/>
        <end position="2826"/>
    </location>
</feature>
<feature type="region of interest" description="Disordered" evidence="1">
    <location>
        <begin position="1672"/>
        <end position="1732"/>
    </location>
</feature>
<comment type="caution">
    <text evidence="2">The sequence shown here is derived from an EMBL/GenBank/DDBJ whole genome shotgun (WGS) entry which is preliminary data.</text>
</comment>
<feature type="compositionally biased region" description="Basic and acidic residues" evidence="1">
    <location>
        <begin position="2172"/>
        <end position="2195"/>
    </location>
</feature>
<dbReference type="PANTHER" id="PTHR14492">
    <property type="entry name" value="JBTS17"/>
    <property type="match status" value="1"/>
</dbReference>
<dbReference type="Proteomes" id="UP001374579">
    <property type="component" value="Unassembled WGS sequence"/>
</dbReference>
<evidence type="ECO:0000313" key="2">
    <source>
        <dbReference type="EMBL" id="KAK7099790.1"/>
    </source>
</evidence>
<feature type="region of interest" description="Disordered" evidence="1">
    <location>
        <begin position="1915"/>
        <end position="1969"/>
    </location>
</feature>
<feature type="compositionally biased region" description="Basic and acidic residues" evidence="1">
    <location>
        <begin position="2545"/>
        <end position="2558"/>
    </location>
</feature>
<feature type="region of interest" description="Disordered" evidence="1">
    <location>
        <begin position="1983"/>
        <end position="2009"/>
    </location>
</feature>
<feature type="region of interest" description="Disordered" evidence="1">
    <location>
        <begin position="2172"/>
        <end position="2260"/>
    </location>
</feature>
<feature type="region of interest" description="Disordered" evidence="1">
    <location>
        <begin position="2533"/>
        <end position="2606"/>
    </location>
</feature>
<keyword evidence="3" id="KW-1185">Reference proteome</keyword>